<feature type="domain" description="PpiC" evidence="16">
    <location>
        <begin position="232"/>
        <end position="360"/>
    </location>
</feature>
<evidence type="ECO:0000256" key="12">
    <source>
        <dbReference type="ARBA" id="ARBA00040743"/>
    </source>
</evidence>
<sequence length="644" mass="68705">MITFFRRFFQSKIGIAVTLAFLGLIAFAFASADVSSTGTFGGVSGGDRVAVVGDEKISTSDLSRAASNAVDSMRQQNPTISMEEFIGQGGLQRVLDQVLEQTAISEFAETYGLRAGTNLVNSEIMSIPVFRGADGNFDEDAYRQALAQRGLTDASVRDELRNGLLAKQILLPASFGATAPDKLAVQYASLLRETRKGAIAVLPSTAFAPDNDPTAPQLQGYYEENQADFIRPERRIIRYLSFDDSAVGDLATPTAAEVAARYEENKEAFAASEQRTITQMIVATQAAANAIRDRVNSGGSLAVAAREAGLQTAQLGPISKDDYAAQTSSAVADAVFAAAEGKVAQPARSGLGFHVVLVNDITRTAGKTLEQARAEIRTALTEEKRQAAIADLSADIEEKVDNGIALSDIAQELGVEVSTTRPVTGDGAIYGSSGKRVPQILGPALQTAFQMEESKPQLAAIVPGQLFLVFEVSEITRSAAAPLADIRERVIASWKLSEGLARARVAADRIMERIEGGATISAAMAAEEVTLPSFDTINMNREQLAQTGQQVPAPLALLFSMAEGTTKKLEAPSNAGWFVVRLDNIEEGTVAEDDPIFAQTKQQISSALEQEYGEQLRTAIKAEIGSETNETAVEAVRKQLTGER</sequence>
<dbReference type="Gene3D" id="3.10.50.40">
    <property type="match status" value="1"/>
</dbReference>
<evidence type="ECO:0000259" key="16">
    <source>
        <dbReference type="PROSITE" id="PS50198"/>
    </source>
</evidence>
<dbReference type="GO" id="GO:0005886">
    <property type="term" value="C:plasma membrane"/>
    <property type="evidence" value="ECO:0007669"/>
    <property type="project" value="UniProtKB-SubCell"/>
</dbReference>
<organism evidence="17 18">
    <name type="scientific">Pontixanthobacter aestiaquae</name>
    <dbReference type="NCBI Taxonomy" id="1509367"/>
    <lineage>
        <taxon>Bacteria</taxon>
        <taxon>Pseudomonadati</taxon>
        <taxon>Pseudomonadota</taxon>
        <taxon>Alphaproteobacteria</taxon>
        <taxon>Sphingomonadales</taxon>
        <taxon>Erythrobacteraceae</taxon>
        <taxon>Pontixanthobacter</taxon>
    </lineage>
</organism>
<evidence type="ECO:0000256" key="11">
    <source>
        <dbReference type="ARBA" id="ARBA00038408"/>
    </source>
</evidence>
<evidence type="ECO:0000256" key="1">
    <source>
        <dbReference type="ARBA" id="ARBA00004382"/>
    </source>
</evidence>
<evidence type="ECO:0000256" key="8">
    <source>
        <dbReference type="ARBA" id="ARBA00023186"/>
    </source>
</evidence>
<evidence type="ECO:0000256" key="5">
    <source>
        <dbReference type="ARBA" id="ARBA00022692"/>
    </source>
</evidence>
<keyword evidence="5" id="KW-0812">Transmembrane</keyword>
<evidence type="ECO:0000256" key="10">
    <source>
        <dbReference type="ARBA" id="ARBA00031484"/>
    </source>
</evidence>
<keyword evidence="6" id="KW-1133">Transmembrane helix</keyword>
<accession>A0A844ZCW5</accession>
<keyword evidence="14" id="KW-0697">Rotamase</keyword>
<dbReference type="GO" id="GO:0003755">
    <property type="term" value="F:peptidyl-prolyl cis-trans isomerase activity"/>
    <property type="evidence" value="ECO:0007669"/>
    <property type="project" value="UniProtKB-KW"/>
</dbReference>
<evidence type="ECO:0000256" key="7">
    <source>
        <dbReference type="ARBA" id="ARBA00023136"/>
    </source>
</evidence>
<dbReference type="Pfam" id="PF13145">
    <property type="entry name" value="Rotamase_2"/>
    <property type="match status" value="1"/>
</dbReference>
<dbReference type="RefSeq" id="WP_160613986.1">
    <property type="nucleotide sequence ID" value="NZ_JAUFQM010000001.1"/>
</dbReference>
<name>A0A844ZCW5_9SPHN</name>
<dbReference type="InterPro" id="IPR027304">
    <property type="entry name" value="Trigger_fact/SurA_dom_sf"/>
</dbReference>
<evidence type="ECO:0000256" key="14">
    <source>
        <dbReference type="PROSITE-ProRule" id="PRU00278"/>
    </source>
</evidence>
<dbReference type="PROSITE" id="PS50198">
    <property type="entry name" value="PPIC_PPIASE_2"/>
    <property type="match status" value="1"/>
</dbReference>
<evidence type="ECO:0000256" key="6">
    <source>
        <dbReference type="ARBA" id="ARBA00022989"/>
    </source>
</evidence>
<keyword evidence="14 17" id="KW-0413">Isomerase</keyword>
<evidence type="ECO:0000256" key="2">
    <source>
        <dbReference type="ARBA" id="ARBA00018370"/>
    </source>
</evidence>
<dbReference type="OrthoDB" id="9768393at2"/>
<dbReference type="SUPFAM" id="SSF109998">
    <property type="entry name" value="Triger factor/SurA peptide-binding domain-like"/>
    <property type="match status" value="1"/>
</dbReference>
<evidence type="ECO:0000256" key="9">
    <source>
        <dbReference type="ARBA" id="ARBA00030642"/>
    </source>
</evidence>
<evidence type="ECO:0000256" key="13">
    <source>
        <dbReference type="ARBA" id="ARBA00042775"/>
    </source>
</evidence>
<dbReference type="InterPro" id="IPR052029">
    <property type="entry name" value="PpiD_chaperone"/>
</dbReference>
<gene>
    <name evidence="17" type="ORF">GRI35_09780</name>
</gene>
<dbReference type="Proteomes" id="UP000460290">
    <property type="component" value="Unassembled WGS sequence"/>
</dbReference>
<proteinExistence type="inferred from homology"/>
<dbReference type="EMBL" id="WTYZ01000001">
    <property type="protein sequence ID" value="MXO83649.1"/>
    <property type="molecule type" value="Genomic_DNA"/>
</dbReference>
<keyword evidence="18" id="KW-1185">Reference proteome</keyword>
<keyword evidence="4" id="KW-0997">Cell inner membrane</keyword>
<dbReference type="AlphaFoldDB" id="A0A844ZCW5"/>
<feature type="chain" id="PRO_5032935157" description="Parvulin-like PPIase" evidence="15">
    <location>
        <begin position="33"/>
        <end position="644"/>
    </location>
</feature>
<keyword evidence="8" id="KW-0143">Chaperone</keyword>
<dbReference type="Gene3D" id="1.10.4030.10">
    <property type="entry name" value="Porin chaperone SurA, peptide-binding domain"/>
    <property type="match status" value="1"/>
</dbReference>
<dbReference type="SUPFAM" id="SSF54534">
    <property type="entry name" value="FKBP-like"/>
    <property type="match status" value="1"/>
</dbReference>
<comment type="subcellular location">
    <subcellularLocation>
        <location evidence="1">Cell inner membrane</location>
        <topology evidence="1">Single-pass type II membrane protein</topology>
        <orientation evidence="1">Periplasmic side</orientation>
    </subcellularLocation>
</comment>
<evidence type="ECO:0000256" key="4">
    <source>
        <dbReference type="ARBA" id="ARBA00022519"/>
    </source>
</evidence>
<evidence type="ECO:0000313" key="18">
    <source>
        <dbReference type="Proteomes" id="UP000460290"/>
    </source>
</evidence>
<keyword evidence="3" id="KW-1003">Cell membrane</keyword>
<dbReference type="PANTHER" id="PTHR47529:SF1">
    <property type="entry name" value="PERIPLASMIC CHAPERONE PPID"/>
    <property type="match status" value="1"/>
</dbReference>
<dbReference type="Pfam" id="PF13624">
    <property type="entry name" value="SurA_N_3"/>
    <property type="match status" value="1"/>
</dbReference>
<dbReference type="PANTHER" id="PTHR47529">
    <property type="entry name" value="PEPTIDYL-PROLYL CIS-TRANS ISOMERASE D"/>
    <property type="match status" value="1"/>
</dbReference>
<evidence type="ECO:0000256" key="3">
    <source>
        <dbReference type="ARBA" id="ARBA00022475"/>
    </source>
</evidence>
<evidence type="ECO:0000313" key="17">
    <source>
        <dbReference type="EMBL" id="MXO83649.1"/>
    </source>
</evidence>
<reference evidence="17 18" key="1">
    <citation type="submission" date="2019-12" db="EMBL/GenBank/DDBJ databases">
        <title>Genomic-based taxomic classification of the family Erythrobacteraceae.</title>
        <authorList>
            <person name="Xu L."/>
        </authorList>
    </citation>
    <scope>NUCLEOTIDE SEQUENCE [LARGE SCALE GENOMIC DNA]</scope>
    <source>
        <strain evidence="17 18">KCTC 42006</strain>
    </source>
</reference>
<feature type="signal peptide" evidence="15">
    <location>
        <begin position="1"/>
        <end position="32"/>
    </location>
</feature>
<protein>
    <recommendedName>
        <fullName evidence="2">Parvulin-like PPIase</fullName>
    </recommendedName>
    <alternativeName>
        <fullName evidence="9">Peptidyl-prolyl cis-trans isomerase plp</fullName>
    </alternativeName>
    <alternativeName>
        <fullName evidence="12">Periplasmic chaperone PpiD</fullName>
    </alternativeName>
    <alternativeName>
        <fullName evidence="13">Periplasmic folding chaperone</fullName>
    </alternativeName>
    <alternativeName>
        <fullName evidence="10">Rotamase plp</fullName>
    </alternativeName>
</protein>
<dbReference type="InterPro" id="IPR046357">
    <property type="entry name" value="PPIase_dom_sf"/>
</dbReference>
<keyword evidence="15" id="KW-0732">Signal</keyword>
<keyword evidence="7" id="KW-0472">Membrane</keyword>
<dbReference type="InterPro" id="IPR000297">
    <property type="entry name" value="PPIase_PpiC"/>
</dbReference>
<comment type="caution">
    <text evidence="17">The sequence shown here is derived from an EMBL/GenBank/DDBJ whole genome shotgun (WGS) entry which is preliminary data.</text>
</comment>
<comment type="similarity">
    <text evidence="11">Belongs to the PpiD chaperone family.</text>
</comment>
<evidence type="ECO:0000256" key="15">
    <source>
        <dbReference type="SAM" id="SignalP"/>
    </source>
</evidence>